<dbReference type="STRING" id="1306953.J121_1741"/>
<feature type="region of interest" description="Disordered" evidence="1">
    <location>
        <begin position="1"/>
        <end position="22"/>
    </location>
</feature>
<proteinExistence type="predicted"/>
<dbReference type="Pfam" id="PF02620">
    <property type="entry name" value="YceD"/>
    <property type="match status" value="1"/>
</dbReference>
<evidence type="ECO:0000256" key="1">
    <source>
        <dbReference type="SAM" id="MobiDB-lite"/>
    </source>
</evidence>
<dbReference type="RefSeq" id="WP_050599208.1">
    <property type="nucleotide sequence ID" value="NZ_JYNE01000011.1"/>
</dbReference>
<protein>
    <recommendedName>
        <fullName evidence="4">DNA-binding protein</fullName>
    </recommendedName>
</protein>
<evidence type="ECO:0008006" key="4">
    <source>
        <dbReference type="Google" id="ProtNLM"/>
    </source>
</evidence>
<accession>A0A0L1KHE4</accession>
<sequence>MSAPELSRPVKPRALPAGPLTVDASETERAALAARFGVTAIPALTATVDFGTKDDAVLAEGTLAATITQPCAVTREELSYDVSEPLMLRFVPAGSVPDYAPDEEIELDAEDLDQIEYEGDAFDLGEAIAQTLALAIEPYREGPGAEEARRKAGIVSDEEQAPSGPLAEALSALKKDQV</sequence>
<feature type="region of interest" description="Disordered" evidence="1">
    <location>
        <begin position="141"/>
        <end position="178"/>
    </location>
</feature>
<organism evidence="2 3">
    <name type="scientific">Qipengyuania citrea LAMA 915</name>
    <dbReference type="NCBI Taxonomy" id="1306953"/>
    <lineage>
        <taxon>Bacteria</taxon>
        <taxon>Pseudomonadati</taxon>
        <taxon>Pseudomonadota</taxon>
        <taxon>Alphaproteobacteria</taxon>
        <taxon>Sphingomonadales</taxon>
        <taxon>Erythrobacteraceae</taxon>
        <taxon>Qipengyuania</taxon>
    </lineage>
</organism>
<reference evidence="2" key="1">
    <citation type="submission" date="2015-02" db="EMBL/GenBank/DDBJ databases">
        <authorList>
            <person name="Chooi Y.-H."/>
        </authorList>
    </citation>
    <scope>NUCLEOTIDE SEQUENCE [LARGE SCALE GENOMIC DNA]</scope>
    <source>
        <strain evidence="2">LAMA 915</strain>
    </source>
</reference>
<dbReference type="AlphaFoldDB" id="A0A0L1KHE4"/>
<evidence type="ECO:0000313" key="2">
    <source>
        <dbReference type="EMBL" id="KNH03413.1"/>
    </source>
</evidence>
<comment type="caution">
    <text evidence="2">The sequence shown here is derived from an EMBL/GenBank/DDBJ whole genome shotgun (WGS) entry which is preliminary data.</text>
</comment>
<name>A0A0L1KHE4_9SPHN</name>
<dbReference type="Proteomes" id="UP000037446">
    <property type="component" value="Unassembled WGS sequence"/>
</dbReference>
<evidence type="ECO:0000313" key="3">
    <source>
        <dbReference type="Proteomes" id="UP000037446"/>
    </source>
</evidence>
<dbReference type="PATRIC" id="fig|1306953.7.peg.1787"/>
<gene>
    <name evidence="2" type="ORF">J121_1741</name>
</gene>
<dbReference type="EMBL" id="JYNE01000011">
    <property type="protein sequence ID" value="KNH03413.1"/>
    <property type="molecule type" value="Genomic_DNA"/>
</dbReference>
<dbReference type="InterPro" id="IPR003772">
    <property type="entry name" value="YceD"/>
</dbReference>